<dbReference type="Proteomes" id="UP000007842">
    <property type="component" value="Chromosome"/>
</dbReference>
<evidence type="ECO:0000313" key="2">
    <source>
        <dbReference type="EMBL" id="AEW92704.1"/>
    </source>
</evidence>
<dbReference type="AlphaFoldDB" id="G8WMY5"/>
<dbReference type="HOGENOM" id="CLU_3258273_0_0_11"/>
<feature type="region of interest" description="Disordered" evidence="1">
    <location>
        <begin position="1"/>
        <end position="42"/>
    </location>
</feature>
<protein>
    <submittedName>
        <fullName evidence="2">Uncharacterized protein</fullName>
    </submittedName>
</protein>
<gene>
    <name evidence="2" type="ordered locus">SCATT_03330</name>
</gene>
<name>G8WMY5_STREN</name>
<organism evidence="2 3">
    <name type="scientific">Streptantibioticus cattleyicolor (strain ATCC 35852 / DSM 46488 / JCM 4925 / NBRC 14057 / NRRL 8057)</name>
    <name type="common">Streptomyces cattleya</name>
    <dbReference type="NCBI Taxonomy" id="1003195"/>
    <lineage>
        <taxon>Bacteria</taxon>
        <taxon>Bacillati</taxon>
        <taxon>Actinomycetota</taxon>
        <taxon>Actinomycetes</taxon>
        <taxon>Kitasatosporales</taxon>
        <taxon>Streptomycetaceae</taxon>
        <taxon>Streptantibioticus</taxon>
    </lineage>
</organism>
<proteinExistence type="predicted"/>
<evidence type="ECO:0000256" key="1">
    <source>
        <dbReference type="SAM" id="MobiDB-lite"/>
    </source>
</evidence>
<dbReference type="EMBL" id="CP003219">
    <property type="protein sequence ID" value="AEW92704.1"/>
    <property type="molecule type" value="Genomic_DNA"/>
</dbReference>
<reference evidence="3" key="1">
    <citation type="submission" date="2011-12" db="EMBL/GenBank/DDBJ databases">
        <title>Complete genome sequence of Streptomyces cattleya strain DSM 46488.</title>
        <authorList>
            <person name="Ou H.-Y."/>
            <person name="Li P."/>
            <person name="Zhao C."/>
            <person name="O'Hagan D."/>
            <person name="Deng Z."/>
        </authorList>
    </citation>
    <scope>NUCLEOTIDE SEQUENCE [LARGE SCALE GENOMIC DNA]</scope>
    <source>
        <strain evidence="3">ATCC 35852 / DSM 46488 / JCM 4925 / NBRC 14057 / NRRL 8057</strain>
    </source>
</reference>
<sequence length="42" mass="4712">MVGPWIRLPGAAGSMPGAPRERVRRERERPSRRQPAVPGTYL</sequence>
<dbReference type="KEGG" id="scy:SCATT_03330"/>
<feature type="compositionally biased region" description="Basic and acidic residues" evidence="1">
    <location>
        <begin position="19"/>
        <end position="31"/>
    </location>
</feature>
<evidence type="ECO:0000313" key="3">
    <source>
        <dbReference type="Proteomes" id="UP000007842"/>
    </source>
</evidence>
<keyword evidence="3" id="KW-1185">Reference proteome</keyword>
<accession>G8WMY5</accession>